<evidence type="ECO:0000256" key="1">
    <source>
        <dbReference type="ARBA" id="ARBA00001917"/>
    </source>
</evidence>
<keyword evidence="5" id="KW-1185">Reference proteome</keyword>
<dbReference type="RefSeq" id="WP_274163053.1">
    <property type="nucleotide sequence ID" value="NZ_JAJUBC010000003.1"/>
</dbReference>
<protein>
    <submittedName>
        <fullName evidence="4">NAD(P)H-dependent oxidoreductase</fullName>
    </submittedName>
</protein>
<comment type="cofactor">
    <cofactor evidence="1">
        <name>FMN</name>
        <dbReference type="ChEBI" id="CHEBI:58210"/>
    </cofactor>
</comment>
<proteinExistence type="predicted"/>
<dbReference type="Gene3D" id="3.40.50.360">
    <property type="match status" value="1"/>
</dbReference>
<dbReference type="PANTHER" id="PTHR30543">
    <property type="entry name" value="CHROMATE REDUCTASE"/>
    <property type="match status" value="1"/>
</dbReference>
<evidence type="ECO:0000256" key="2">
    <source>
        <dbReference type="ARBA" id="ARBA00022643"/>
    </source>
</evidence>
<evidence type="ECO:0000313" key="4">
    <source>
        <dbReference type="EMBL" id="MDD1792131.1"/>
    </source>
</evidence>
<dbReference type="PANTHER" id="PTHR30543:SF21">
    <property type="entry name" value="NAD(P)H-DEPENDENT FMN REDUCTASE LOT6"/>
    <property type="match status" value="1"/>
</dbReference>
<organism evidence="4 5">
    <name type="scientific">Enterovibrio gelatinilyticus</name>
    <dbReference type="NCBI Taxonomy" id="2899819"/>
    <lineage>
        <taxon>Bacteria</taxon>
        <taxon>Pseudomonadati</taxon>
        <taxon>Pseudomonadota</taxon>
        <taxon>Gammaproteobacteria</taxon>
        <taxon>Vibrionales</taxon>
        <taxon>Vibrionaceae</taxon>
        <taxon>Enterovibrio</taxon>
    </lineage>
</organism>
<comment type="caution">
    <text evidence="4">The sequence shown here is derived from an EMBL/GenBank/DDBJ whole genome shotgun (WGS) entry which is preliminary data.</text>
</comment>
<dbReference type="InterPro" id="IPR050712">
    <property type="entry name" value="NAD(P)H-dep_reductase"/>
</dbReference>
<keyword evidence="2" id="KW-0285">Flavoprotein</keyword>
<dbReference type="SUPFAM" id="SSF52218">
    <property type="entry name" value="Flavoproteins"/>
    <property type="match status" value="1"/>
</dbReference>
<dbReference type="Pfam" id="PF03358">
    <property type="entry name" value="FMN_red"/>
    <property type="match status" value="1"/>
</dbReference>
<dbReference type="InterPro" id="IPR005025">
    <property type="entry name" value="FMN_Rdtase-like_dom"/>
</dbReference>
<feature type="domain" description="NADPH-dependent FMN reductase-like" evidence="3">
    <location>
        <begin position="1"/>
        <end position="126"/>
    </location>
</feature>
<gene>
    <name evidence="4" type="ORF">LRP50_03220</name>
</gene>
<dbReference type="Proteomes" id="UP001149400">
    <property type="component" value="Unassembled WGS sequence"/>
</dbReference>
<sequence>MKVLAFGATNSSQSINKQLAVYAASLIEDAEVETLDLNDFEMPIYSSDREAELGQPEQAKAFFSKIGEADAIIISFAEHNGSYTAAYKNVFDWTSRIDMKVFQGKPVVFLATSPGPGGAGSVLQGAVGSAPYFAADVKASLSVPSFYDNFDMETQTLRNEEIKAQLQDAVNTLAK</sequence>
<accession>A0ABT5QX77</accession>
<name>A0ABT5QX77_9GAMM</name>
<dbReference type="InterPro" id="IPR029039">
    <property type="entry name" value="Flavoprotein-like_sf"/>
</dbReference>
<dbReference type="EMBL" id="JAJUBC010000003">
    <property type="protein sequence ID" value="MDD1792131.1"/>
    <property type="molecule type" value="Genomic_DNA"/>
</dbReference>
<keyword evidence="2" id="KW-0288">FMN</keyword>
<evidence type="ECO:0000259" key="3">
    <source>
        <dbReference type="Pfam" id="PF03358"/>
    </source>
</evidence>
<evidence type="ECO:0000313" key="5">
    <source>
        <dbReference type="Proteomes" id="UP001149400"/>
    </source>
</evidence>
<reference evidence="4" key="1">
    <citation type="submission" date="2021-12" db="EMBL/GenBank/DDBJ databases">
        <title>Enterovibrio ZSDZ35 sp. nov. and Enterovibrio ZSDZ42 sp. nov., isolated from coastal seawater in Qingdao.</title>
        <authorList>
            <person name="Zhang P."/>
        </authorList>
    </citation>
    <scope>NUCLEOTIDE SEQUENCE</scope>
    <source>
        <strain evidence="4">ZSDZ42</strain>
    </source>
</reference>